<dbReference type="Gene3D" id="1.10.150.170">
    <property type="entry name" value="Putative methyltransferase TM0872, insert domain"/>
    <property type="match status" value="1"/>
</dbReference>
<keyword evidence="6" id="KW-1185">Reference proteome</keyword>
<reference evidence="5" key="1">
    <citation type="submission" date="2021-04" db="EMBL/GenBank/DDBJ databases">
        <authorList>
            <person name="Chebbi M.A.C M."/>
        </authorList>
    </citation>
    <scope>NUCLEOTIDE SEQUENCE</scope>
</reference>
<keyword evidence="4" id="KW-0949">S-adenosyl-L-methionine</keyword>
<evidence type="ECO:0000256" key="2">
    <source>
        <dbReference type="ARBA" id="ARBA00022603"/>
    </source>
</evidence>
<evidence type="ECO:0000256" key="3">
    <source>
        <dbReference type="ARBA" id="ARBA00022679"/>
    </source>
</evidence>
<dbReference type="HAMAP" id="MF_01007">
    <property type="entry name" value="16SrRNA_methyltr_H"/>
    <property type="match status" value="1"/>
</dbReference>
<keyword evidence="3" id="KW-0808">Transferase</keyword>
<comment type="similarity">
    <text evidence="1">Belongs to the methyltransferase superfamily. RsmH family.</text>
</comment>
<accession>A0A8J2MT11</accession>
<dbReference type="PANTHER" id="PTHR11265:SF0">
    <property type="entry name" value="12S RRNA N4-METHYLCYTIDINE METHYLTRANSFERASE"/>
    <property type="match status" value="1"/>
</dbReference>
<evidence type="ECO:0000256" key="4">
    <source>
        <dbReference type="ARBA" id="ARBA00022691"/>
    </source>
</evidence>
<sequence>MAGTYKNYMKLLEAWPADKSKPGRDLGQYIRDRIKLEFSTNKVRSQAEKEECDRNYTSLQRISSNHYAKLYPRKLNSSGTGLSYEQCNCALSPEVLESYQRQKQMNQLILNKLPLKLGVRYFTQVAAELSEKVYTRPHTPVMVNEVIKYLKPSAGETFIDMTFGAGGHSTRIIESAPNIKIYALDRDPVAHNYAKIMAEKYPGQIIPLLGRFSELPGLLKEQRVLPNSIDGFIFDFGCSSMQFDIAERGFALSKDGPLDMRMDGFRCPDKPTAADVLERCTEQDLARIIKYYGEEKQYKKIARALIEARYMFKSLKTTKELARLVESVLDKDFRTDRLGRFAHSATKVFQALRIFVNNELNEINYAILIAEKYLKINGRLITISFHSLEDTVVKRHLSGNITDNAANISSMRFQNYGKTFSHSQVVDMTESPWRMLHKHVILPSDEEINENPRSRSAKFRAIAKVK</sequence>
<dbReference type="SUPFAM" id="SSF81799">
    <property type="entry name" value="Putative methyltransferase TM0872, insert domain"/>
    <property type="match status" value="1"/>
</dbReference>
<evidence type="ECO:0000256" key="1">
    <source>
        <dbReference type="ARBA" id="ARBA00010396"/>
    </source>
</evidence>
<name>A0A8J2MT11_COTCN</name>
<dbReference type="Gene3D" id="3.40.50.150">
    <property type="entry name" value="Vaccinia Virus protein VP39"/>
    <property type="match status" value="1"/>
</dbReference>
<evidence type="ECO:0000313" key="6">
    <source>
        <dbReference type="Proteomes" id="UP000786811"/>
    </source>
</evidence>
<dbReference type="GO" id="GO:0071424">
    <property type="term" value="F:rRNA (cytosine-N4-)-methyltransferase activity"/>
    <property type="evidence" value="ECO:0007669"/>
    <property type="project" value="TreeGrafter"/>
</dbReference>
<protein>
    <submittedName>
        <fullName evidence="5">Similar to CG14683: Probable methyltransferase-like protein 15 homolog (Drosophila melanogaster)</fullName>
    </submittedName>
</protein>
<proteinExistence type="inferred from homology"/>
<dbReference type="InterPro" id="IPR023397">
    <property type="entry name" value="SAM-dep_MeTrfase_MraW_recog"/>
</dbReference>
<dbReference type="InterPro" id="IPR029063">
    <property type="entry name" value="SAM-dependent_MTases_sf"/>
</dbReference>
<dbReference type="GO" id="GO:0070475">
    <property type="term" value="P:rRNA base methylation"/>
    <property type="evidence" value="ECO:0007669"/>
    <property type="project" value="TreeGrafter"/>
</dbReference>
<evidence type="ECO:0000313" key="5">
    <source>
        <dbReference type="EMBL" id="CAG5108129.1"/>
    </source>
</evidence>
<dbReference type="InterPro" id="IPR002903">
    <property type="entry name" value="RsmH"/>
</dbReference>
<dbReference type="PANTHER" id="PTHR11265">
    <property type="entry name" value="S-ADENOSYL-METHYLTRANSFERASE MRAW"/>
    <property type="match status" value="1"/>
</dbReference>
<comment type="caution">
    <text evidence="5">The sequence shown here is derived from an EMBL/GenBank/DDBJ whole genome shotgun (WGS) entry which is preliminary data.</text>
</comment>
<dbReference type="EMBL" id="CAJNRD030001124">
    <property type="protein sequence ID" value="CAG5108129.1"/>
    <property type="molecule type" value="Genomic_DNA"/>
</dbReference>
<dbReference type="NCBIfam" id="TIGR00006">
    <property type="entry name" value="16S rRNA (cytosine(1402)-N(4))-methyltransferase RsmH"/>
    <property type="match status" value="1"/>
</dbReference>
<gene>
    <name evidence="5" type="ORF">HICCMSTLAB_LOCUS13083</name>
</gene>
<dbReference type="SUPFAM" id="SSF53335">
    <property type="entry name" value="S-adenosyl-L-methionine-dependent methyltransferases"/>
    <property type="match status" value="1"/>
</dbReference>
<dbReference type="Pfam" id="PF20180">
    <property type="entry name" value="UQCC2_CBP6"/>
    <property type="match status" value="1"/>
</dbReference>
<dbReference type="AlphaFoldDB" id="A0A8J2MT11"/>
<dbReference type="Pfam" id="PF01795">
    <property type="entry name" value="Methyltransf_5"/>
    <property type="match status" value="1"/>
</dbReference>
<keyword evidence="2 5" id="KW-0489">Methyltransferase</keyword>
<dbReference type="OrthoDB" id="16290at2759"/>
<dbReference type="CDD" id="cd02440">
    <property type="entry name" value="AdoMet_MTases"/>
    <property type="match status" value="1"/>
</dbReference>
<dbReference type="Proteomes" id="UP000786811">
    <property type="component" value="Unassembled WGS sequence"/>
</dbReference>
<organism evidence="5 6">
    <name type="scientific">Cotesia congregata</name>
    <name type="common">Parasitoid wasp</name>
    <name type="synonym">Apanteles congregatus</name>
    <dbReference type="NCBI Taxonomy" id="51543"/>
    <lineage>
        <taxon>Eukaryota</taxon>
        <taxon>Metazoa</taxon>
        <taxon>Ecdysozoa</taxon>
        <taxon>Arthropoda</taxon>
        <taxon>Hexapoda</taxon>
        <taxon>Insecta</taxon>
        <taxon>Pterygota</taxon>
        <taxon>Neoptera</taxon>
        <taxon>Endopterygota</taxon>
        <taxon>Hymenoptera</taxon>
        <taxon>Apocrita</taxon>
        <taxon>Ichneumonoidea</taxon>
        <taxon>Braconidae</taxon>
        <taxon>Microgastrinae</taxon>
        <taxon>Cotesia</taxon>
    </lineage>
</organism>